<dbReference type="GeneID" id="70180739"/>
<dbReference type="Proteomes" id="UP000756346">
    <property type="component" value="Unassembled WGS sequence"/>
</dbReference>
<feature type="region of interest" description="Disordered" evidence="2">
    <location>
        <begin position="462"/>
        <end position="481"/>
    </location>
</feature>
<keyword evidence="4" id="KW-1185">Reference proteome</keyword>
<gene>
    <name evidence="3" type="ORF">B0I36DRAFT_264958</name>
</gene>
<comment type="similarity">
    <text evidence="1">Belongs to the TTI2 family.</text>
</comment>
<evidence type="ECO:0000313" key="3">
    <source>
        <dbReference type="EMBL" id="KAH7035688.1"/>
    </source>
</evidence>
<evidence type="ECO:0000256" key="1">
    <source>
        <dbReference type="ARBA" id="ARBA00034736"/>
    </source>
</evidence>
<dbReference type="RefSeq" id="XP_046015781.1">
    <property type="nucleotide sequence ID" value="XM_046151193.1"/>
</dbReference>
<dbReference type="InterPro" id="IPR016024">
    <property type="entry name" value="ARM-type_fold"/>
</dbReference>
<organism evidence="3 4">
    <name type="scientific">Microdochium trichocladiopsis</name>
    <dbReference type="NCBI Taxonomy" id="1682393"/>
    <lineage>
        <taxon>Eukaryota</taxon>
        <taxon>Fungi</taxon>
        <taxon>Dikarya</taxon>
        <taxon>Ascomycota</taxon>
        <taxon>Pezizomycotina</taxon>
        <taxon>Sordariomycetes</taxon>
        <taxon>Xylariomycetidae</taxon>
        <taxon>Xylariales</taxon>
        <taxon>Microdochiaceae</taxon>
        <taxon>Microdochium</taxon>
    </lineage>
</organism>
<dbReference type="InterPro" id="IPR018870">
    <property type="entry name" value="Tti2"/>
</dbReference>
<evidence type="ECO:0000256" key="2">
    <source>
        <dbReference type="SAM" id="MobiDB-lite"/>
    </source>
</evidence>
<dbReference type="GO" id="GO:0005829">
    <property type="term" value="C:cytosol"/>
    <property type="evidence" value="ECO:0007669"/>
    <property type="project" value="TreeGrafter"/>
</dbReference>
<dbReference type="Pfam" id="PF10521">
    <property type="entry name" value="Tti2"/>
    <property type="match status" value="1"/>
</dbReference>
<evidence type="ECO:0008006" key="5">
    <source>
        <dbReference type="Google" id="ProtNLM"/>
    </source>
</evidence>
<dbReference type="GO" id="GO:0005634">
    <property type="term" value="C:nucleus"/>
    <property type="evidence" value="ECO:0007669"/>
    <property type="project" value="TreeGrafter"/>
</dbReference>
<evidence type="ECO:0000313" key="4">
    <source>
        <dbReference type="Proteomes" id="UP000756346"/>
    </source>
</evidence>
<comment type="caution">
    <text evidence="3">The sequence shown here is derived from an EMBL/GenBank/DDBJ whole genome shotgun (WGS) entry which is preliminary data.</text>
</comment>
<feature type="region of interest" description="Disordered" evidence="2">
    <location>
        <begin position="508"/>
        <end position="546"/>
    </location>
</feature>
<dbReference type="OrthoDB" id="6417021at2759"/>
<sequence length="559" mass="62150">MALQAVYEAVRATQTARSTTIDPNLDLSEVTIQQVDEFLRHHGEKDRPGALLTALAVLEARPDLVHDQSSREPLAGIINTIAQLMTPTLTITQDGDTADYQNVRQSASIGIDLVHLITSQDDVELSAAATVALIAYTDATVQWSDPDLAESAQEVLDAHFDHGNTSVQQFILEDVLHAFIRPLFSKSRPATVTASGRKAEFVQTSRYDTFNADAEANKPWKYQSRYAITVFAWTVDHADRETIQKNWHQFTPVLLTLLDETDTPLKLKSLDIFKAFWSKCPPDLMQQTGLAQVFEDAIFPAVLYLPSLTPEDESVQVLNATYSALFAIAGIDADYNTSKPQSDPKFSDKQRKLVHKIVREGILTAYQHSSEYIRIVEVLCKQLQLVVNGMGIFAVKHLKDAIPMLSAIISDPFATVHPASLIAALDALRAVQNTCWPRVPNYANNIIKMLMLCWLRIEEDEHSNNSDGQDNPEKDDQHRGAPNTVMLEASVIKEKLKHNARMLDAILTTSQEEHQNSDPVSGNGEKIEESRRSVGGGTLSERVRPLVEKHRSLGELFGP</sequence>
<dbReference type="AlphaFoldDB" id="A0A9P8YET6"/>
<dbReference type="EMBL" id="JAGTJQ010000003">
    <property type="protein sequence ID" value="KAH7035688.1"/>
    <property type="molecule type" value="Genomic_DNA"/>
</dbReference>
<accession>A0A9P8YET6</accession>
<name>A0A9P8YET6_9PEZI</name>
<reference evidence="3" key="1">
    <citation type="journal article" date="2021" name="Nat. Commun.">
        <title>Genetic determinants of endophytism in the Arabidopsis root mycobiome.</title>
        <authorList>
            <person name="Mesny F."/>
            <person name="Miyauchi S."/>
            <person name="Thiergart T."/>
            <person name="Pickel B."/>
            <person name="Atanasova L."/>
            <person name="Karlsson M."/>
            <person name="Huettel B."/>
            <person name="Barry K.W."/>
            <person name="Haridas S."/>
            <person name="Chen C."/>
            <person name="Bauer D."/>
            <person name="Andreopoulos W."/>
            <person name="Pangilinan J."/>
            <person name="LaButti K."/>
            <person name="Riley R."/>
            <person name="Lipzen A."/>
            <person name="Clum A."/>
            <person name="Drula E."/>
            <person name="Henrissat B."/>
            <person name="Kohler A."/>
            <person name="Grigoriev I.V."/>
            <person name="Martin F.M."/>
            <person name="Hacquard S."/>
        </authorList>
    </citation>
    <scope>NUCLEOTIDE SEQUENCE</scope>
    <source>
        <strain evidence="3">MPI-CAGE-CH-0230</strain>
    </source>
</reference>
<dbReference type="GO" id="GO:0110078">
    <property type="term" value="C:TTT Hsp90 cochaperone complex"/>
    <property type="evidence" value="ECO:0007669"/>
    <property type="project" value="InterPro"/>
</dbReference>
<dbReference type="PANTHER" id="PTHR32226:SF2">
    <property type="entry name" value="TELO2-INTERACTING PROTEIN 2"/>
    <property type="match status" value="1"/>
</dbReference>
<dbReference type="PANTHER" id="PTHR32226">
    <property type="entry name" value="TELO2-INTERACTING PROTEIN 2"/>
    <property type="match status" value="1"/>
</dbReference>
<dbReference type="SUPFAM" id="SSF48371">
    <property type="entry name" value="ARM repeat"/>
    <property type="match status" value="1"/>
</dbReference>
<proteinExistence type="inferred from homology"/>
<protein>
    <recommendedName>
        <fullName evidence="5">Armadillo-type protein</fullName>
    </recommendedName>
</protein>